<evidence type="ECO:0000313" key="3">
    <source>
        <dbReference type="Proteomes" id="UP000604046"/>
    </source>
</evidence>
<feature type="transmembrane region" description="Helical" evidence="1">
    <location>
        <begin position="82"/>
        <end position="102"/>
    </location>
</feature>
<evidence type="ECO:0000313" key="2">
    <source>
        <dbReference type="EMBL" id="CAE7236165.1"/>
    </source>
</evidence>
<feature type="transmembrane region" description="Helical" evidence="1">
    <location>
        <begin position="55"/>
        <end position="75"/>
    </location>
</feature>
<name>A0A812KX23_9DINO</name>
<dbReference type="EMBL" id="CAJNDS010000824">
    <property type="protein sequence ID" value="CAE7236165.1"/>
    <property type="molecule type" value="Genomic_DNA"/>
</dbReference>
<reference evidence="2" key="1">
    <citation type="submission" date="2021-02" db="EMBL/GenBank/DDBJ databases">
        <authorList>
            <person name="Dougan E. K."/>
            <person name="Rhodes N."/>
            <person name="Thang M."/>
            <person name="Chan C."/>
        </authorList>
    </citation>
    <scope>NUCLEOTIDE SEQUENCE</scope>
</reference>
<keyword evidence="1" id="KW-0812">Transmembrane</keyword>
<comment type="caution">
    <text evidence="2">The sequence shown here is derived from an EMBL/GenBank/DDBJ whole genome shotgun (WGS) entry which is preliminary data.</text>
</comment>
<sequence>MAPWVWELLFWLPHGTDVLIGIGTLSHVCMNGPELLLESLNIPPSLAKDKGFLKFWTLFKLLYFCYVVMIAAICFVDRATRLVFAFAWVTVYCGKVLAIFVWEHDEPMEVRRPKLLSLLCFQLPFMGAYIAVH</sequence>
<dbReference type="AlphaFoldDB" id="A0A812KX23"/>
<keyword evidence="3" id="KW-1185">Reference proteome</keyword>
<protein>
    <submittedName>
        <fullName evidence="2">Uncharacterized protein</fullName>
    </submittedName>
</protein>
<dbReference type="Proteomes" id="UP000604046">
    <property type="component" value="Unassembled WGS sequence"/>
</dbReference>
<keyword evidence="1" id="KW-0472">Membrane</keyword>
<accession>A0A812KX23</accession>
<keyword evidence="1" id="KW-1133">Transmembrane helix</keyword>
<evidence type="ECO:0000256" key="1">
    <source>
        <dbReference type="SAM" id="Phobius"/>
    </source>
</evidence>
<organism evidence="2 3">
    <name type="scientific">Symbiodinium natans</name>
    <dbReference type="NCBI Taxonomy" id="878477"/>
    <lineage>
        <taxon>Eukaryota</taxon>
        <taxon>Sar</taxon>
        <taxon>Alveolata</taxon>
        <taxon>Dinophyceae</taxon>
        <taxon>Suessiales</taxon>
        <taxon>Symbiodiniaceae</taxon>
        <taxon>Symbiodinium</taxon>
    </lineage>
</organism>
<feature type="transmembrane region" description="Helical" evidence="1">
    <location>
        <begin position="114"/>
        <end position="132"/>
    </location>
</feature>
<gene>
    <name evidence="2" type="ORF">SNAT2548_LOCUS10151</name>
</gene>
<proteinExistence type="predicted"/>